<reference evidence="1" key="1">
    <citation type="submission" date="2010-04" db="EMBL/GenBank/DDBJ databases">
        <title>Complete sequence of Methanocaldococcus infernus ME.</title>
        <authorList>
            <consortium name="US DOE Joint Genome Institute"/>
            <person name="Lucas S."/>
            <person name="Copeland A."/>
            <person name="Lapidus A."/>
            <person name="Cheng J.-F."/>
            <person name="Bruce D."/>
            <person name="Goodwin L."/>
            <person name="Pitluck S."/>
            <person name="Munk A.C."/>
            <person name="Detter J.C."/>
            <person name="Han C."/>
            <person name="Tapia R."/>
            <person name="Land M."/>
            <person name="Hauser L."/>
            <person name="Kyrpides N."/>
            <person name="Mikhailova N."/>
            <person name="Sieprawska-Lupa M."/>
            <person name="Whitman W.B."/>
            <person name="Woyke T."/>
        </authorList>
    </citation>
    <scope>NUCLEOTIDE SEQUENCE [LARGE SCALE GENOMIC DNA]</scope>
    <source>
        <strain evidence="1">ME</strain>
    </source>
</reference>
<evidence type="ECO:0000313" key="2">
    <source>
        <dbReference type="Proteomes" id="UP000002061"/>
    </source>
</evidence>
<dbReference type="HOGENOM" id="CLU_2581363_0_0_2"/>
<dbReference type="EMBL" id="CP002009">
    <property type="protein sequence ID" value="ADG13451.1"/>
    <property type="molecule type" value="Genomic_DNA"/>
</dbReference>
<dbReference type="eggNOG" id="arCOG05043">
    <property type="taxonomic scope" value="Archaea"/>
</dbReference>
<dbReference type="KEGG" id="mif:Metin_0785"/>
<dbReference type="Proteomes" id="UP000002061">
    <property type="component" value="Chromosome"/>
</dbReference>
<dbReference type="AlphaFoldDB" id="D5VS98"/>
<keyword evidence="2" id="KW-1185">Reference proteome</keyword>
<sequence length="80" mass="9554">MMDYSIVRVDVEEKEIIIDKGSLKTKRKFSFLLEEGELILEKGEFWANDEVEVVVSYSHSDDKRPKEKIKVYKIKKIERF</sequence>
<accession>D5VS98</accession>
<evidence type="ECO:0000313" key="1">
    <source>
        <dbReference type="EMBL" id="ADG13451.1"/>
    </source>
</evidence>
<protein>
    <submittedName>
        <fullName evidence="1">Uncharacterized protein</fullName>
    </submittedName>
</protein>
<gene>
    <name evidence="1" type="ordered locus">Metin_0785</name>
</gene>
<name>D5VS98_METIM</name>
<proteinExistence type="predicted"/>
<dbReference type="STRING" id="573063.Metin_0785"/>
<organism evidence="1 2">
    <name type="scientific">Methanocaldococcus infernus (strain DSM 11812 / JCM 15783 / ME)</name>
    <dbReference type="NCBI Taxonomy" id="573063"/>
    <lineage>
        <taxon>Archaea</taxon>
        <taxon>Methanobacteriati</taxon>
        <taxon>Methanobacteriota</taxon>
        <taxon>Methanomada group</taxon>
        <taxon>Methanococci</taxon>
        <taxon>Methanococcales</taxon>
        <taxon>Methanocaldococcaceae</taxon>
        <taxon>Methanocaldococcus</taxon>
    </lineage>
</organism>